<organism evidence="1 2">
    <name type="scientific">Pseudodesulfovibrio nedwellii</name>
    <dbReference type="NCBI Taxonomy" id="2973072"/>
    <lineage>
        <taxon>Bacteria</taxon>
        <taxon>Pseudomonadati</taxon>
        <taxon>Thermodesulfobacteriota</taxon>
        <taxon>Desulfovibrionia</taxon>
        <taxon>Desulfovibrionales</taxon>
        <taxon>Desulfovibrionaceae</taxon>
    </lineage>
</organism>
<gene>
    <name evidence="1" type="ORF">SYK_03700</name>
</gene>
<protein>
    <submittedName>
        <fullName evidence="1">Uncharacterized protein</fullName>
    </submittedName>
</protein>
<sequence>MDITITPSSSPLPIDRAFCLSMVIKSFKGRRDVEVHLFRANWDDGEIKKSALDALIGAPIDPSSTDPTSSRTVILESFTDCERDLILNYLKEQYSTRLTALHSTPLTFPVPAGLKGLSQVQAGKDIGFIEFERIPSYPLEIPLKGLYDLSQHPPIVEG</sequence>
<evidence type="ECO:0000313" key="2">
    <source>
        <dbReference type="Proteomes" id="UP001317742"/>
    </source>
</evidence>
<accession>A0ABM8AWW9</accession>
<name>A0ABM8AWW9_9BACT</name>
<evidence type="ECO:0000313" key="1">
    <source>
        <dbReference type="EMBL" id="BDQ36010.1"/>
    </source>
</evidence>
<keyword evidence="2" id="KW-1185">Reference proteome</keyword>
<dbReference type="EMBL" id="AP026709">
    <property type="protein sequence ID" value="BDQ36010.1"/>
    <property type="molecule type" value="Genomic_DNA"/>
</dbReference>
<dbReference type="RefSeq" id="WP_281761937.1">
    <property type="nucleotide sequence ID" value="NZ_AP026709.1"/>
</dbReference>
<reference evidence="1 2" key="1">
    <citation type="submission" date="2022-08" db="EMBL/GenBank/DDBJ databases">
        <title>Genome Sequence of the sulphate-reducing bacterium, Pseudodesulfovibrio sp. SYK.</title>
        <authorList>
            <person name="Kondo R."/>
            <person name="Kataoka T."/>
        </authorList>
    </citation>
    <scope>NUCLEOTIDE SEQUENCE [LARGE SCALE GENOMIC DNA]</scope>
    <source>
        <strain evidence="1 2">SYK</strain>
    </source>
</reference>
<proteinExistence type="predicted"/>
<dbReference type="Proteomes" id="UP001317742">
    <property type="component" value="Chromosome"/>
</dbReference>